<reference evidence="1 2" key="1">
    <citation type="submission" date="2019-03" db="EMBL/GenBank/DDBJ databases">
        <title>Genomic Encyclopedia of Type Strains, Phase IV (KMG-IV): sequencing the most valuable type-strain genomes for metagenomic binning, comparative biology and taxonomic classification.</title>
        <authorList>
            <person name="Goeker M."/>
        </authorList>
    </citation>
    <scope>NUCLEOTIDE SEQUENCE [LARGE SCALE GENOMIC DNA]</scope>
    <source>
        <strain evidence="1 2">DSM 11901</strain>
    </source>
</reference>
<name>A0A4V3CUP9_9BURK</name>
<organism evidence="1 2">
    <name type="scientific">Aquabacterium commune</name>
    <dbReference type="NCBI Taxonomy" id="70586"/>
    <lineage>
        <taxon>Bacteria</taxon>
        <taxon>Pseudomonadati</taxon>
        <taxon>Pseudomonadota</taxon>
        <taxon>Betaproteobacteria</taxon>
        <taxon>Burkholderiales</taxon>
        <taxon>Aquabacterium</taxon>
    </lineage>
</organism>
<comment type="caution">
    <text evidence="1">The sequence shown here is derived from an EMBL/GenBank/DDBJ whole genome shotgun (WGS) entry which is preliminary data.</text>
</comment>
<dbReference type="Proteomes" id="UP000294593">
    <property type="component" value="Unassembled WGS sequence"/>
</dbReference>
<evidence type="ECO:0000313" key="2">
    <source>
        <dbReference type="Proteomes" id="UP000294593"/>
    </source>
</evidence>
<proteinExistence type="predicted"/>
<gene>
    <name evidence="1" type="ORF">EV672_11438</name>
</gene>
<dbReference type="EMBL" id="SNXW01000014">
    <property type="protein sequence ID" value="TDP79408.1"/>
    <property type="molecule type" value="Genomic_DNA"/>
</dbReference>
<sequence>MLGDVGIRVVLMLVVPEMMRLTLRVFMQAIRFHGSPNGLERQ</sequence>
<accession>A0A4V3CUP9</accession>
<evidence type="ECO:0000313" key="1">
    <source>
        <dbReference type="EMBL" id="TDP79408.1"/>
    </source>
</evidence>
<keyword evidence="2" id="KW-1185">Reference proteome</keyword>
<dbReference type="AlphaFoldDB" id="A0A4V3CUP9"/>
<protein>
    <submittedName>
        <fullName evidence="1">Uncharacterized protein</fullName>
    </submittedName>
</protein>